<feature type="compositionally biased region" description="Polar residues" evidence="5">
    <location>
        <begin position="579"/>
        <end position="594"/>
    </location>
</feature>
<feature type="domain" description="NAC" evidence="6">
    <location>
        <begin position="7"/>
        <end position="159"/>
    </location>
</feature>
<evidence type="ECO:0000313" key="8">
    <source>
        <dbReference type="Proteomes" id="UP001642260"/>
    </source>
</evidence>
<feature type="compositionally biased region" description="Basic and acidic residues" evidence="5">
    <location>
        <begin position="616"/>
        <end position="625"/>
    </location>
</feature>
<comment type="caution">
    <text evidence="7">The sequence shown here is derived from an EMBL/GenBank/DDBJ whole genome shotgun (WGS) entry which is preliminary data.</text>
</comment>
<feature type="compositionally biased region" description="Acidic residues" evidence="5">
    <location>
        <begin position="635"/>
        <end position="644"/>
    </location>
</feature>
<evidence type="ECO:0000256" key="2">
    <source>
        <dbReference type="ARBA" id="ARBA00023125"/>
    </source>
</evidence>
<feature type="region of interest" description="Disordered" evidence="5">
    <location>
        <begin position="575"/>
        <end position="594"/>
    </location>
</feature>
<reference evidence="7 8" key="1">
    <citation type="submission" date="2022-03" db="EMBL/GenBank/DDBJ databases">
        <authorList>
            <person name="Macdonald S."/>
            <person name="Ahmed S."/>
            <person name="Newling K."/>
        </authorList>
    </citation>
    <scope>NUCLEOTIDE SEQUENCE [LARGE SCALE GENOMIC DNA]</scope>
</reference>
<dbReference type="Pfam" id="PF02365">
    <property type="entry name" value="NAM"/>
    <property type="match status" value="1"/>
</dbReference>
<dbReference type="InterPro" id="IPR036093">
    <property type="entry name" value="NAC_dom_sf"/>
</dbReference>
<dbReference type="AlphaFoldDB" id="A0ABC8M5T3"/>
<feature type="region of interest" description="Disordered" evidence="5">
    <location>
        <begin position="602"/>
        <end position="651"/>
    </location>
</feature>
<protein>
    <recommendedName>
        <fullName evidence="6">NAC domain-containing protein</fullName>
    </recommendedName>
</protein>
<dbReference type="EMBL" id="CAKOAT010898487">
    <property type="protein sequence ID" value="CAH8390489.1"/>
    <property type="molecule type" value="Genomic_DNA"/>
</dbReference>
<keyword evidence="1" id="KW-0805">Transcription regulation</keyword>
<evidence type="ECO:0000256" key="1">
    <source>
        <dbReference type="ARBA" id="ARBA00023015"/>
    </source>
</evidence>
<dbReference type="Proteomes" id="UP001642260">
    <property type="component" value="Unassembled WGS sequence"/>
</dbReference>
<dbReference type="InterPro" id="IPR003441">
    <property type="entry name" value="NAC-dom"/>
</dbReference>
<feature type="region of interest" description="Disordered" evidence="5">
    <location>
        <begin position="497"/>
        <end position="553"/>
    </location>
</feature>
<dbReference type="PANTHER" id="PTHR31719">
    <property type="entry name" value="NAC TRANSCRIPTION FACTOR 56"/>
    <property type="match status" value="1"/>
</dbReference>
<organism evidence="7 8">
    <name type="scientific">Eruca vesicaria subsp. sativa</name>
    <name type="common">Garden rocket</name>
    <name type="synonym">Eruca sativa</name>
    <dbReference type="NCBI Taxonomy" id="29727"/>
    <lineage>
        <taxon>Eukaryota</taxon>
        <taxon>Viridiplantae</taxon>
        <taxon>Streptophyta</taxon>
        <taxon>Embryophyta</taxon>
        <taxon>Tracheophyta</taxon>
        <taxon>Spermatophyta</taxon>
        <taxon>Magnoliopsida</taxon>
        <taxon>eudicotyledons</taxon>
        <taxon>Gunneridae</taxon>
        <taxon>Pentapetalae</taxon>
        <taxon>rosids</taxon>
        <taxon>malvids</taxon>
        <taxon>Brassicales</taxon>
        <taxon>Brassicaceae</taxon>
        <taxon>Brassiceae</taxon>
        <taxon>Eruca</taxon>
    </lineage>
</organism>
<dbReference type="GO" id="GO:0003677">
    <property type="term" value="F:DNA binding"/>
    <property type="evidence" value="ECO:0007669"/>
    <property type="project" value="UniProtKB-KW"/>
</dbReference>
<evidence type="ECO:0000313" key="7">
    <source>
        <dbReference type="EMBL" id="CAH8390489.1"/>
    </source>
</evidence>
<dbReference type="SUPFAM" id="SSF101941">
    <property type="entry name" value="NAC domain"/>
    <property type="match status" value="1"/>
</dbReference>
<keyword evidence="4" id="KW-0539">Nucleus</keyword>
<dbReference type="Gene3D" id="2.170.150.80">
    <property type="entry name" value="NAC domain"/>
    <property type="match status" value="1"/>
</dbReference>
<sequence length="651" mass="75018">MVTMRTYPPGSRFLPTELGLVKVHLKLKVDKNISGFIKTLNVYGDAPWRLEHDTNHLYPRNEWYYFVPRIIRGKKTVSRIVPSNGECLGGTWKSIGKKQEVKNRQDVLMGYKNELVFNKNVVVDGKSKQEKTDWHMDEYSLNRESGEFHDLILCHIRLLHSAERFKILAHHQVVENDNNNVLQNQDQQEEAVGFANHNDMTMVETNQLQQQQQQEQEQIFNQGNGVNQQQEQQDSLIPVQINNNNIEQQCPFAYQVAEEGDMTSGYDGLRQMFNQRNGVNQQQQHEQQQDSLIPLQNNNNNNIEQQFPYAYHGTEDDMTTGYDGLEQMFNQGNGVNQQQYSAALPLQTNNNNIEQQGPFAYHGAEEGNMTSGYYGLMEIFNQRNVVNQQQQHEQQQDSTDLPLQTNFNQLPISLDTRLVPSQLENHNNIILPNQEQKEEAGFANQQQQQEQEDSLIAFDDMIDVEELLKDLNQGIELQGIAFDDTIDVDELLKDLEDSPLPPLQSNDNHGLSPQLENHNNNTLLPNQEQKQEAGFANQQQHEQQKQESNENQEDIAFDDMIDVDELLKDLEDSLLPPLQSNENHGLSSQLENHNNNILPNQEQKQEAGFANQQQHEQQEQKREDSLTELWKILNGDDDDDDVNDDNGLVEK</sequence>
<evidence type="ECO:0000256" key="3">
    <source>
        <dbReference type="ARBA" id="ARBA00023163"/>
    </source>
</evidence>
<evidence type="ECO:0000256" key="5">
    <source>
        <dbReference type="SAM" id="MobiDB-lite"/>
    </source>
</evidence>
<evidence type="ECO:0000259" key="6">
    <source>
        <dbReference type="PROSITE" id="PS51005"/>
    </source>
</evidence>
<name>A0ABC8M5T3_ERUVS</name>
<feature type="compositionally biased region" description="Polar residues" evidence="5">
    <location>
        <begin position="503"/>
        <end position="528"/>
    </location>
</feature>
<proteinExistence type="predicted"/>
<keyword evidence="2" id="KW-0238">DNA-binding</keyword>
<gene>
    <name evidence="7" type="ORF">ERUC_LOCUS42972</name>
</gene>
<dbReference type="PROSITE" id="PS51005">
    <property type="entry name" value="NAC"/>
    <property type="match status" value="1"/>
</dbReference>
<keyword evidence="8" id="KW-1185">Reference proteome</keyword>
<keyword evidence="3" id="KW-0804">Transcription</keyword>
<evidence type="ECO:0000256" key="4">
    <source>
        <dbReference type="ARBA" id="ARBA00023242"/>
    </source>
</evidence>
<dbReference type="PANTHER" id="PTHR31719:SF94">
    <property type="entry name" value="PROTEIN ATAF2"/>
    <property type="match status" value="1"/>
</dbReference>
<accession>A0ABC8M5T3</accession>